<accession>A0A3Q9R2S5</accession>
<dbReference type="HAMAP" id="MF_00291_B">
    <property type="entry name" value="Ribosomal_uS2_B"/>
    <property type="match status" value="1"/>
</dbReference>
<dbReference type="InterPro" id="IPR001865">
    <property type="entry name" value="Ribosomal_uS2"/>
</dbReference>
<reference evidence="5" key="1">
    <citation type="journal article" date="2018" name="New Phytol.">
        <title>Lycophyte plastid genomics: extreme variation in GC, gene and intron content and multiple inversions between a direct and inverted orientation of the rRNA repeat.</title>
        <authorList>
            <person name="Mower J.P."/>
            <person name="Ma P.F."/>
            <person name="Grewe F."/>
            <person name="Taylor A."/>
            <person name="Michael T.P."/>
            <person name="VanBuren R."/>
            <person name="Qiu Y.L."/>
        </authorList>
    </citation>
    <scope>NUCLEOTIDE SEQUENCE</scope>
</reference>
<dbReference type="Pfam" id="PF00318">
    <property type="entry name" value="Ribosomal_S2"/>
    <property type="match status" value="1"/>
</dbReference>
<evidence type="ECO:0000313" key="5">
    <source>
        <dbReference type="EMBL" id="AZU95836.1"/>
    </source>
</evidence>
<dbReference type="GeneID" id="39109944"/>
<dbReference type="AlphaFoldDB" id="A0A3Q9R2S5"/>
<dbReference type="PANTHER" id="PTHR12534">
    <property type="entry name" value="30S RIBOSOMAL PROTEIN S2 PROKARYOTIC AND ORGANELLAR"/>
    <property type="match status" value="1"/>
</dbReference>
<geneLocation type="plastid" evidence="5"/>
<dbReference type="PRINTS" id="PR00395">
    <property type="entry name" value="RIBOSOMALS2"/>
</dbReference>
<dbReference type="GO" id="GO:0005763">
    <property type="term" value="C:mitochondrial small ribosomal subunit"/>
    <property type="evidence" value="ECO:0007669"/>
    <property type="project" value="TreeGrafter"/>
</dbReference>
<protein>
    <recommendedName>
        <fullName evidence="4">Small ribosomal subunit protein uS2c</fullName>
    </recommendedName>
</protein>
<dbReference type="EMBL" id="MH549643">
    <property type="protein sequence ID" value="AZU95836.1"/>
    <property type="molecule type" value="Genomic_DNA"/>
</dbReference>
<evidence type="ECO:0000256" key="2">
    <source>
        <dbReference type="ARBA" id="ARBA00022980"/>
    </source>
</evidence>
<dbReference type="PANTHER" id="PTHR12534:SF0">
    <property type="entry name" value="SMALL RIBOSOMAL SUBUNIT PROTEIN US2M"/>
    <property type="match status" value="1"/>
</dbReference>
<keyword evidence="5" id="KW-0934">Plastid</keyword>
<evidence type="ECO:0000256" key="1">
    <source>
        <dbReference type="ARBA" id="ARBA00006242"/>
    </source>
</evidence>
<dbReference type="InterPro" id="IPR018130">
    <property type="entry name" value="Ribosomal_uS2_CS"/>
</dbReference>
<dbReference type="Gene3D" id="1.10.287.610">
    <property type="entry name" value="Helix hairpin bin"/>
    <property type="match status" value="1"/>
</dbReference>
<keyword evidence="2 5" id="KW-0689">Ribosomal protein</keyword>
<evidence type="ECO:0000256" key="3">
    <source>
        <dbReference type="ARBA" id="ARBA00023274"/>
    </source>
</evidence>
<dbReference type="GO" id="GO:0006412">
    <property type="term" value="P:translation"/>
    <property type="evidence" value="ECO:0007669"/>
    <property type="project" value="InterPro"/>
</dbReference>
<dbReference type="PROSITE" id="PS00962">
    <property type="entry name" value="RIBOSOMAL_S2_1"/>
    <property type="match status" value="1"/>
</dbReference>
<evidence type="ECO:0000256" key="4">
    <source>
        <dbReference type="ARBA" id="ARBA00035155"/>
    </source>
</evidence>
<dbReference type="InterPro" id="IPR023591">
    <property type="entry name" value="Ribosomal_uS2_flav_dom_sf"/>
</dbReference>
<name>A0A3Q9R2S5_9TRAC</name>
<dbReference type="NCBIfam" id="TIGR01011">
    <property type="entry name" value="rpsB_bact"/>
    <property type="match status" value="1"/>
</dbReference>
<dbReference type="RefSeq" id="YP_009555719.1">
    <property type="nucleotide sequence ID" value="NC_040926.1"/>
</dbReference>
<dbReference type="CDD" id="cd01425">
    <property type="entry name" value="RPS2"/>
    <property type="match status" value="1"/>
</dbReference>
<dbReference type="GO" id="GO:0003735">
    <property type="term" value="F:structural constituent of ribosome"/>
    <property type="evidence" value="ECO:0007669"/>
    <property type="project" value="InterPro"/>
</dbReference>
<dbReference type="SUPFAM" id="SSF52313">
    <property type="entry name" value="Ribosomal protein S2"/>
    <property type="match status" value="1"/>
</dbReference>
<gene>
    <name evidence="5" type="primary">rps2</name>
</gene>
<proteinExistence type="inferred from homology"/>
<sequence>MIAKHWNIRLEDMMGAGVHFGHQARRWNPKMAPHILAERKGIHIIDLTQTARLSSEACGLAAEAASKGKHFLIVGTKDQAADVVGSAATRAQCHYANDKWLGGMLTNWSTVEARLRKMEELEIEAAGSYEYSDGRAVTLGRQLTRLRKRLGGIRYMEKLPDVAIIIDQRKESTAIRECAILGIPTICLVDTDCDPDLASVPVPANDDSRASIRWIPGKLTQAIREGRNRSSFHG</sequence>
<dbReference type="Gene3D" id="3.40.50.10490">
    <property type="entry name" value="Glucose-6-phosphate isomerase like protein, domain 1"/>
    <property type="match status" value="1"/>
</dbReference>
<organism evidence="5">
    <name type="scientific">Selaginella kraussiana</name>
    <dbReference type="NCBI Taxonomy" id="81964"/>
    <lineage>
        <taxon>Eukaryota</taxon>
        <taxon>Viridiplantae</taxon>
        <taxon>Streptophyta</taxon>
        <taxon>Embryophyta</taxon>
        <taxon>Tracheophyta</taxon>
        <taxon>Lycopodiopsida</taxon>
        <taxon>Selaginellales</taxon>
        <taxon>Selaginellaceae</taxon>
        <taxon>Selaginella</taxon>
    </lineage>
</organism>
<dbReference type="InterPro" id="IPR005706">
    <property type="entry name" value="Ribosomal_uS2_bac/mit/plastid"/>
</dbReference>
<keyword evidence="3" id="KW-0687">Ribonucleoprotein</keyword>
<comment type="similarity">
    <text evidence="1">Belongs to the universal ribosomal protein uS2 family.</text>
</comment>